<keyword evidence="2" id="KW-1185">Reference proteome</keyword>
<evidence type="ECO:0000313" key="1">
    <source>
        <dbReference type="EMBL" id="KAK7754967.1"/>
    </source>
</evidence>
<comment type="caution">
    <text evidence="1">The sequence shown here is derived from an EMBL/GenBank/DDBJ whole genome shotgun (WGS) entry which is preliminary data.</text>
</comment>
<dbReference type="Proteomes" id="UP001320420">
    <property type="component" value="Unassembled WGS sequence"/>
</dbReference>
<evidence type="ECO:0000313" key="2">
    <source>
        <dbReference type="Proteomes" id="UP001320420"/>
    </source>
</evidence>
<organism evidence="1 2">
    <name type="scientific">Diatrype stigma</name>
    <dbReference type="NCBI Taxonomy" id="117547"/>
    <lineage>
        <taxon>Eukaryota</taxon>
        <taxon>Fungi</taxon>
        <taxon>Dikarya</taxon>
        <taxon>Ascomycota</taxon>
        <taxon>Pezizomycotina</taxon>
        <taxon>Sordariomycetes</taxon>
        <taxon>Xylariomycetidae</taxon>
        <taxon>Xylariales</taxon>
        <taxon>Diatrypaceae</taxon>
        <taxon>Diatrype</taxon>
    </lineage>
</organism>
<protein>
    <submittedName>
        <fullName evidence="1">Uncharacterized protein</fullName>
    </submittedName>
</protein>
<dbReference type="AlphaFoldDB" id="A0AAN9YUD4"/>
<name>A0AAN9YUD4_9PEZI</name>
<reference evidence="1 2" key="1">
    <citation type="submission" date="2024-02" db="EMBL/GenBank/DDBJ databases">
        <title>De novo assembly and annotation of 12 fungi associated with fruit tree decline syndrome in Ontario, Canada.</title>
        <authorList>
            <person name="Sulman M."/>
            <person name="Ellouze W."/>
            <person name="Ilyukhin E."/>
        </authorList>
    </citation>
    <scope>NUCLEOTIDE SEQUENCE [LARGE SCALE GENOMIC DNA]</scope>
    <source>
        <strain evidence="1 2">M11/M66-122</strain>
    </source>
</reference>
<proteinExistence type="predicted"/>
<dbReference type="EMBL" id="JAKJXP020000016">
    <property type="protein sequence ID" value="KAK7754967.1"/>
    <property type="molecule type" value="Genomic_DNA"/>
</dbReference>
<sequence>MAVHNDLAGHSITYGRLRVPSATTPGDFRIQHLLTLGLAKVLQIISCDSLDDREKTLELKRTRPPYSFGCLYSVLSTLDYFYASSDIDRILQEADTQLHDDGDQGAKQIWRLSLTENSSSNKTLGIYSGRNWPHRRWGYVMWDHDRLSTLGVLGRSWISTDEFEYPPSRYLYSFLNHEVQSSWDRRRELYEAGGRGYWVKDDETHIVWSEPGEASALLGISTSNYSAAWVK</sequence>
<gene>
    <name evidence="1" type="ORF">SLS62_003051</name>
</gene>
<accession>A0AAN9YUD4</accession>